<dbReference type="OMA" id="WEPEVAK"/>
<dbReference type="OrthoDB" id="286637at2759"/>
<dbReference type="STRING" id="246409.I1BPP9"/>
<name>I1BPP9_RHIO9</name>
<evidence type="ECO:0000313" key="2">
    <source>
        <dbReference type="Proteomes" id="UP000009138"/>
    </source>
</evidence>
<dbReference type="RefSeq" id="XP_067513575.1">
    <property type="nucleotide sequence ID" value="XM_067657474.1"/>
</dbReference>
<dbReference type="EMBL" id="CH476733">
    <property type="protein sequence ID" value="EIE78179.1"/>
    <property type="molecule type" value="Genomic_DNA"/>
</dbReference>
<reference evidence="1 2" key="1">
    <citation type="journal article" date="2009" name="PLoS Genet.">
        <title>Genomic analysis of the basal lineage fungus Rhizopus oryzae reveals a whole-genome duplication.</title>
        <authorList>
            <person name="Ma L.-J."/>
            <person name="Ibrahim A.S."/>
            <person name="Skory C."/>
            <person name="Grabherr M.G."/>
            <person name="Burger G."/>
            <person name="Butler M."/>
            <person name="Elias M."/>
            <person name="Idnurm A."/>
            <person name="Lang B.F."/>
            <person name="Sone T."/>
            <person name="Abe A."/>
            <person name="Calvo S.E."/>
            <person name="Corrochano L.M."/>
            <person name="Engels R."/>
            <person name="Fu J."/>
            <person name="Hansberg W."/>
            <person name="Kim J.-M."/>
            <person name="Kodira C.D."/>
            <person name="Koehrsen M.J."/>
            <person name="Liu B."/>
            <person name="Miranda-Saavedra D."/>
            <person name="O'Leary S."/>
            <person name="Ortiz-Castellanos L."/>
            <person name="Poulter R."/>
            <person name="Rodriguez-Romero J."/>
            <person name="Ruiz-Herrera J."/>
            <person name="Shen Y.-Q."/>
            <person name="Zeng Q."/>
            <person name="Galagan J."/>
            <person name="Birren B.W."/>
            <person name="Cuomo C.A."/>
            <person name="Wickes B.L."/>
        </authorList>
    </citation>
    <scope>NUCLEOTIDE SEQUENCE [LARGE SCALE GENOMIC DNA]</scope>
    <source>
        <strain evidence="2">RA 99-880 / ATCC MYA-4621 / FGSC 9543 / NRRL 43880</strain>
    </source>
</reference>
<dbReference type="AlphaFoldDB" id="I1BPP9"/>
<accession>I1BPP9</accession>
<sequence length="158" mass="17899">MTEMGLPVDSHYYAIDISATLLVKQSGCYTSLGQIESRPILTDAWEPEIGQLKGFEAHTSLGGLEYKVEGIDQPFFIILQSSDNSSILPLCVGPIRIKDQSSLDNQGWHFENLEQQRQQYRALKINGEQTKYFLIKEQWEDGTPGKIWDSALGNAYWI</sequence>
<dbReference type="InParanoid" id="I1BPP9"/>
<dbReference type="VEuPathDB" id="FungiDB:RO3G_02883"/>
<dbReference type="Proteomes" id="UP000009138">
    <property type="component" value="Unassembled WGS sequence"/>
</dbReference>
<dbReference type="GeneID" id="93609855"/>
<evidence type="ECO:0000313" key="1">
    <source>
        <dbReference type="EMBL" id="EIE78179.1"/>
    </source>
</evidence>
<gene>
    <name evidence="1" type="ORF">RO3G_02883</name>
</gene>
<organism evidence="1 2">
    <name type="scientific">Rhizopus delemar (strain RA 99-880 / ATCC MYA-4621 / FGSC 9543 / NRRL 43880)</name>
    <name type="common">Mucormycosis agent</name>
    <name type="synonym">Rhizopus arrhizus var. delemar</name>
    <dbReference type="NCBI Taxonomy" id="246409"/>
    <lineage>
        <taxon>Eukaryota</taxon>
        <taxon>Fungi</taxon>
        <taxon>Fungi incertae sedis</taxon>
        <taxon>Mucoromycota</taxon>
        <taxon>Mucoromycotina</taxon>
        <taxon>Mucoromycetes</taxon>
        <taxon>Mucorales</taxon>
        <taxon>Mucorineae</taxon>
        <taxon>Rhizopodaceae</taxon>
        <taxon>Rhizopus</taxon>
    </lineage>
</organism>
<proteinExistence type="predicted"/>
<keyword evidence="2" id="KW-1185">Reference proteome</keyword>
<protein>
    <submittedName>
        <fullName evidence="1">Uncharacterized protein</fullName>
    </submittedName>
</protein>